<feature type="region of interest" description="Disordered" evidence="1">
    <location>
        <begin position="150"/>
        <end position="171"/>
    </location>
</feature>
<keyword evidence="2" id="KW-0472">Membrane</keyword>
<evidence type="ECO:0000313" key="4">
    <source>
        <dbReference type="Proteomes" id="UP000708208"/>
    </source>
</evidence>
<organism evidence="3 4">
    <name type="scientific">Allacma fusca</name>
    <dbReference type="NCBI Taxonomy" id="39272"/>
    <lineage>
        <taxon>Eukaryota</taxon>
        <taxon>Metazoa</taxon>
        <taxon>Ecdysozoa</taxon>
        <taxon>Arthropoda</taxon>
        <taxon>Hexapoda</taxon>
        <taxon>Collembola</taxon>
        <taxon>Symphypleona</taxon>
        <taxon>Sminthuridae</taxon>
        <taxon>Allacma</taxon>
    </lineage>
</organism>
<evidence type="ECO:0000256" key="2">
    <source>
        <dbReference type="SAM" id="Phobius"/>
    </source>
</evidence>
<sequence length="394" mass="45571">MEELQYSISSLFKDLELLPVSAVELDAMVLHSPQPSPEKVKNFQKLKWRLQEKLAANTLEAESKRQEIRSLWSQLKADPTFCIAFEKFTTGCKPSTLKRLQNQLQLCKEEMHKRRRDMEVSFRLQCEIESLYDACVDRYDALIDGAEKEAKESQEVNNNVSEESFKQPEPCTSRKKELMGFEYGRIPDGMQKILENLEKIYVKRRKEVQLQQTNSSPPIRKMQHIDGATNNYQDMSTSQMLVPVRNQPDVRKSVLCQQLNQYTPLRFPSVENEIEVVDGATRRKPRNMSDVIPSADTRNQLFKPTNLKDIIKTTVKMVEENSILPNCGVSLEKFWGALNSLAKVAKYFLLAVWFACSVFLLFWLFAEDEDITCTDFATCFIPEIKLRHDLPPII</sequence>
<evidence type="ECO:0000256" key="1">
    <source>
        <dbReference type="SAM" id="MobiDB-lite"/>
    </source>
</evidence>
<name>A0A8J2P837_9HEXA</name>
<dbReference type="AlphaFoldDB" id="A0A8J2P837"/>
<keyword evidence="4" id="KW-1185">Reference proteome</keyword>
<reference evidence="3" key="1">
    <citation type="submission" date="2021-06" db="EMBL/GenBank/DDBJ databases">
        <authorList>
            <person name="Hodson N. C."/>
            <person name="Mongue J. A."/>
            <person name="Jaron S. K."/>
        </authorList>
    </citation>
    <scope>NUCLEOTIDE SEQUENCE</scope>
</reference>
<dbReference type="Proteomes" id="UP000708208">
    <property type="component" value="Unassembled WGS sequence"/>
</dbReference>
<gene>
    <name evidence="3" type="ORF">AFUS01_LOCUS23066</name>
</gene>
<feature type="transmembrane region" description="Helical" evidence="2">
    <location>
        <begin position="347"/>
        <end position="366"/>
    </location>
</feature>
<comment type="caution">
    <text evidence="3">The sequence shown here is derived from an EMBL/GenBank/DDBJ whole genome shotgun (WGS) entry which is preliminary data.</text>
</comment>
<protein>
    <submittedName>
        <fullName evidence="3">Uncharacterized protein</fullName>
    </submittedName>
</protein>
<evidence type="ECO:0000313" key="3">
    <source>
        <dbReference type="EMBL" id="CAG7734689.1"/>
    </source>
</evidence>
<accession>A0A8J2P837</accession>
<dbReference type="EMBL" id="CAJVCH010274610">
    <property type="protein sequence ID" value="CAG7734689.1"/>
    <property type="molecule type" value="Genomic_DNA"/>
</dbReference>
<keyword evidence="2" id="KW-0812">Transmembrane</keyword>
<proteinExistence type="predicted"/>
<keyword evidence="2" id="KW-1133">Transmembrane helix</keyword>